<keyword evidence="2" id="KW-1185">Reference proteome</keyword>
<dbReference type="EMBL" id="JASCZI010182528">
    <property type="protein sequence ID" value="MED6188099.1"/>
    <property type="molecule type" value="Genomic_DNA"/>
</dbReference>
<evidence type="ECO:0000313" key="1">
    <source>
        <dbReference type="EMBL" id="MED6188099.1"/>
    </source>
</evidence>
<gene>
    <name evidence="1" type="ORF">PIB30_082781</name>
</gene>
<dbReference type="Proteomes" id="UP001341840">
    <property type="component" value="Unassembled WGS sequence"/>
</dbReference>
<evidence type="ECO:0000313" key="2">
    <source>
        <dbReference type="Proteomes" id="UP001341840"/>
    </source>
</evidence>
<comment type="caution">
    <text evidence="1">The sequence shown here is derived from an EMBL/GenBank/DDBJ whole genome shotgun (WGS) entry which is preliminary data.</text>
</comment>
<accession>A0ABU6WS07</accession>
<proteinExistence type="predicted"/>
<protein>
    <submittedName>
        <fullName evidence="1">Uncharacterized protein</fullName>
    </submittedName>
</protein>
<feature type="non-terminal residue" evidence="1">
    <location>
        <position position="1"/>
    </location>
</feature>
<reference evidence="1 2" key="1">
    <citation type="journal article" date="2023" name="Plants (Basel)">
        <title>Bridging the Gap: Combining Genomics and Transcriptomics Approaches to Understand Stylosanthes scabra, an Orphan Legume from the Brazilian Caatinga.</title>
        <authorList>
            <person name="Ferreira-Neto J.R.C."/>
            <person name="da Silva M.D."/>
            <person name="Binneck E."/>
            <person name="de Melo N.F."/>
            <person name="da Silva R.H."/>
            <person name="de Melo A.L.T.M."/>
            <person name="Pandolfi V."/>
            <person name="Bustamante F.O."/>
            <person name="Brasileiro-Vidal A.C."/>
            <person name="Benko-Iseppon A.M."/>
        </authorList>
    </citation>
    <scope>NUCLEOTIDE SEQUENCE [LARGE SCALE GENOMIC DNA]</scope>
    <source>
        <tissue evidence="1">Leaves</tissue>
    </source>
</reference>
<name>A0ABU6WS07_9FABA</name>
<organism evidence="1 2">
    <name type="scientific">Stylosanthes scabra</name>
    <dbReference type="NCBI Taxonomy" id="79078"/>
    <lineage>
        <taxon>Eukaryota</taxon>
        <taxon>Viridiplantae</taxon>
        <taxon>Streptophyta</taxon>
        <taxon>Embryophyta</taxon>
        <taxon>Tracheophyta</taxon>
        <taxon>Spermatophyta</taxon>
        <taxon>Magnoliopsida</taxon>
        <taxon>eudicotyledons</taxon>
        <taxon>Gunneridae</taxon>
        <taxon>Pentapetalae</taxon>
        <taxon>rosids</taxon>
        <taxon>fabids</taxon>
        <taxon>Fabales</taxon>
        <taxon>Fabaceae</taxon>
        <taxon>Papilionoideae</taxon>
        <taxon>50 kb inversion clade</taxon>
        <taxon>dalbergioids sensu lato</taxon>
        <taxon>Dalbergieae</taxon>
        <taxon>Pterocarpus clade</taxon>
        <taxon>Stylosanthes</taxon>
    </lineage>
</organism>
<sequence>LRHSAAPAPLPVLSASPLSTTLLGLSAPSTRDSAVAPRPIPATLSVAFVASAFAPMPALTPTPLHPSASQSVLSPS</sequence>